<evidence type="ECO:0000313" key="27">
    <source>
        <dbReference type="Proteomes" id="UP001295794"/>
    </source>
</evidence>
<dbReference type="GO" id="GO:0006032">
    <property type="term" value="P:chitin catabolic process"/>
    <property type="evidence" value="ECO:0007669"/>
    <property type="project" value="UniProtKB-KW"/>
</dbReference>
<evidence type="ECO:0000256" key="19">
    <source>
        <dbReference type="ARBA" id="ARBA00023326"/>
    </source>
</evidence>
<dbReference type="GO" id="GO:0009272">
    <property type="term" value="P:fungal-type cell wall biogenesis"/>
    <property type="evidence" value="ECO:0007669"/>
    <property type="project" value="UniProtKB-ARBA"/>
</dbReference>
<dbReference type="Pfam" id="PF01522">
    <property type="entry name" value="Polysacc_deac_1"/>
    <property type="match status" value="1"/>
</dbReference>
<dbReference type="GO" id="GO:0005886">
    <property type="term" value="C:plasma membrane"/>
    <property type="evidence" value="ECO:0007669"/>
    <property type="project" value="UniProtKB-SubCell"/>
</dbReference>
<sequence>MPSASTLMAAAVVLLKLPSAVRGHCDVSDYPPAQAALSQFPGVWEPALQLLSGDSAALAHFQSFSSSIPNIPVKGKNGVTPSSVLKSYSPSDPDCWWTYSNCVKSSRAGIWPDLASVPEPGTLGYGFDDGPACEHDAFLDFMDSNKQKATFFYIGSNVMSMPLQAQRAANDGHQICVHTWSHMAMTAFENEAAFAELYYAIKAIKLVTGYTPKCWRPPMGDVDDRIRYIAQQLNLTLVIWEYDSNDWQFGEGSMTAAQIDANYDSFIADAKNGTFTEVGAILLTHELDNFTMQTAVNYYPKLSAAFKHIVPIATALNVTQPYVETNFTMPTFAQYIGAAPELSALPALAPVPTASLALSAERAFPSSASVSAPSATSALAGNSSSPPSSSPSSTSGVPSTSPSRTGALAALLAGAVGCIGVWLLKEAAAGLPWPARSYRATFIIMLILDRDSMIEAHNRFCHICIREAALGMPPPPADLPPGTLGITLLPPALAQQVLISDYVCAGSLAIAIWDILNNCRAEYELLTRSRLRLPIVAYVFARVFSLAYILGFTLLGTYPLGNCSTMFRVFDSFYPVATSATALLFFFRVRGVYASALIPTLVFGTLWLGVLATSVTIPIGGRAIPIGPTDYCLITSVAPYVGAAAIMVTIHDTAVYLAISYCLVTNTHIVQTNGQLFRALLCGKYLPSFSRSLFVDGQVYYMVSVISNILVTLMVYLPVSPLYHGLLAVPNMALTSVMACRVYRNTRLGLSQRPTALTLPTTTTRNQHIGNHTTLNAIPLQFSGPPGSEIDTVDLDEREHAQRTKVEPETGVVVHSDP</sequence>
<organism evidence="26 27">
    <name type="scientific">Mycena citricolor</name>
    <dbReference type="NCBI Taxonomy" id="2018698"/>
    <lineage>
        <taxon>Eukaryota</taxon>
        <taxon>Fungi</taxon>
        <taxon>Dikarya</taxon>
        <taxon>Basidiomycota</taxon>
        <taxon>Agaricomycotina</taxon>
        <taxon>Agaricomycetes</taxon>
        <taxon>Agaricomycetidae</taxon>
        <taxon>Agaricales</taxon>
        <taxon>Marasmiineae</taxon>
        <taxon>Mycenaceae</taxon>
        <taxon>Mycena</taxon>
    </lineage>
</organism>
<feature type="region of interest" description="Disordered" evidence="22">
    <location>
        <begin position="375"/>
        <end position="401"/>
    </location>
</feature>
<dbReference type="Proteomes" id="UP001295794">
    <property type="component" value="Unassembled WGS sequence"/>
</dbReference>
<keyword evidence="5" id="KW-1003">Cell membrane</keyword>
<comment type="caution">
    <text evidence="26">The sequence shown here is derived from an EMBL/GenBank/DDBJ whole genome shotgun (WGS) entry which is preliminary data.</text>
</comment>
<keyword evidence="14" id="KW-0325">Glycoprotein</keyword>
<evidence type="ECO:0000256" key="16">
    <source>
        <dbReference type="ARBA" id="ARBA00023285"/>
    </source>
</evidence>
<feature type="transmembrane region" description="Helical" evidence="23">
    <location>
        <begin position="406"/>
        <end position="424"/>
    </location>
</feature>
<evidence type="ECO:0000256" key="12">
    <source>
        <dbReference type="ARBA" id="ARBA00023024"/>
    </source>
</evidence>
<comment type="cofactor">
    <cofactor evidence="1">
        <name>Co(2+)</name>
        <dbReference type="ChEBI" id="CHEBI:48828"/>
    </cofactor>
</comment>
<evidence type="ECO:0000256" key="15">
    <source>
        <dbReference type="ARBA" id="ARBA00023277"/>
    </source>
</evidence>
<keyword evidence="19" id="KW-0624">Polysaccharide degradation</keyword>
<name>A0AAD2H0Q4_9AGAR</name>
<evidence type="ECO:0000256" key="10">
    <source>
        <dbReference type="ARBA" id="ARBA00022729"/>
    </source>
</evidence>
<dbReference type="GO" id="GO:0000272">
    <property type="term" value="P:polysaccharide catabolic process"/>
    <property type="evidence" value="ECO:0007669"/>
    <property type="project" value="UniProtKB-KW"/>
</dbReference>
<feature type="domain" description="NodB homology" evidence="25">
    <location>
        <begin position="121"/>
        <end position="315"/>
    </location>
</feature>
<evidence type="ECO:0000256" key="1">
    <source>
        <dbReference type="ARBA" id="ARBA00001941"/>
    </source>
</evidence>
<keyword evidence="23" id="KW-0812">Transmembrane</keyword>
<feature type="transmembrane region" description="Helical" evidence="23">
    <location>
        <begin position="596"/>
        <end position="617"/>
    </location>
</feature>
<keyword evidence="9" id="KW-0479">Metal-binding</keyword>
<feature type="transmembrane region" description="Helical" evidence="23">
    <location>
        <begin position="723"/>
        <end position="743"/>
    </location>
</feature>
<keyword evidence="12" id="KW-0146">Chitin degradation</keyword>
<evidence type="ECO:0000256" key="14">
    <source>
        <dbReference type="ARBA" id="ARBA00023180"/>
    </source>
</evidence>
<evidence type="ECO:0000256" key="5">
    <source>
        <dbReference type="ARBA" id="ARBA00022475"/>
    </source>
</evidence>
<gene>
    <name evidence="26" type="ORF">MYCIT1_LOCUS9183</name>
</gene>
<protein>
    <recommendedName>
        <fullName evidence="20">chitin deacetylase</fullName>
        <ecNumber evidence="20">3.5.1.41</ecNumber>
    </recommendedName>
</protein>
<keyword evidence="13 23" id="KW-0472">Membrane</keyword>
<feature type="transmembrane region" description="Helical" evidence="23">
    <location>
        <begin position="572"/>
        <end position="589"/>
    </location>
</feature>
<evidence type="ECO:0000256" key="8">
    <source>
        <dbReference type="ARBA" id="ARBA00022622"/>
    </source>
</evidence>
<evidence type="ECO:0000256" key="11">
    <source>
        <dbReference type="ARBA" id="ARBA00022801"/>
    </source>
</evidence>
<accession>A0AAD2H0Q4</accession>
<dbReference type="GO" id="GO:0098552">
    <property type="term" value="C:side of membrane"/>
    <property type="evidence" value="ECO:0007669"/>
    <property type="project" value="UniProtKB-KW"/>
</dbReference>
<dbReference type="InterPro" id="IPR002509">
    <property type="entry name" value="NODB_dom"/>
</dbReference>
<dbReference type="PANTHER" id="PTHR10587:SF98">
    <property type="entry name" value="CHITIN DEACETYLASE"/>
    <property type="match status" value="1"/>
</dbReference>
<dbReference type="PANTHER" id="PTHR10587">
    <property type="entry name" value="GLYCOSYL TRANSFERASE-RELATED"/>
    <property type="match status" value="1"/>
</dbReference>
<evidence type="ECO:0000256" key="23">
    <source>
        <dbReference type="SAM" id="Phobius"/>
    </source>
</evidence>
<evidence type="ECO:0000256" key="17">
    <source>
        <dbReference type="ARBA" id="ARBA00023288"/>
    </source>
</evidence>
<evidence type="ECO:0000256" key="4">
    <source>
        <dbReference type="ARBA" id="ARBA00010973"/>
    </source>
</evidence>
<keyword evidence="11" id="KW-0378">Hydrolase</keyword>
<evidence type="ECO:0000256" key="9">
    <source>
        <dbReference type="ARBA" id="ARBA00022723"/>
    </source>
</evidence>
<evidence type="ECO:0000256" key="22">
    <source>
        <dbReference type="SAM" id="MobiDB-lite"/>
    </source>
</evidence>
<comment type="similarity">
    <text evidence="4">Belongs to the polysaccharide deacetylase family.</text>
</comment>
<evidence type="ECO:0000313" key="26">
    <source>
        <dbReference type="EMBL" id="CAK5267016.1"/>
    </source>
</evidence>
<evidence type="ECO:0000256" key="3">
    <source>
        <dbReference type="ARBA" id="ARBA00004609"/>
    </source>
</evidence>
<keyword evidence="8" id="KW-0336">GPI-anchor</keyword>
<feature type="signal peptide" evidence="24">
    <location>
        <begin position="1"/>
        <end position="23"/>
    </location>
</feature>
<dbReference type="FunFam" id="3.20.20.370:FF:000004">
    <property type="entry name" value="Related to Chitin deacetylase"/>
    <property type="match status" value="1"/>
</dbReference>
<dbReference type="GO" id="GO:0071555">
    <property type="term" value="P:cell wall organization"/>
    <property type="evidence" value="ECO:0007669"/>
    <property type="project" value="UniProtKB-KW"/>
</dbReference>
<dbReference type="EMBL" id="CAVNYO010000116">
    <property type="protein sequence ID" value="CAK5267016.1"/>
    <property type="molecule type" value="Genomic_DNA"/>
</dbReference>
<keyword evidence="7" id="KW-0964">Secreted</keyword>
<comment type="subcellular location">
    <subcellularLocation>
        <location evidence="3">Cell membrane</location>
        <topology evidence="3">Lipid-anchor</topology>
        <topology evidence="3">GPI-anchor</topology>
    </subcellularLocation>
    <subcellularLocation>
        <location evidence="2">Secreted</location>
        <location evidence="2">Cell wall</location>
    </subcellularLocation>
</comment>
<dbReference type="PROSITE" id="PS51677">
    <property type="entry name" value="NODB"/>
    <property type="match status" value="1"/>
</dbReference>
<evidence type="ECO:0000256" key="7">
    <source>
        <dbReference type="ARBA" id="ARBA00022525"/>
    </source>
</evidence>
<dbReference type="SUPFAM" id="SSF88713">
    <property type="entry name" value="Glycoside hydrolase/deacetylase"/>
    <property type="match status" value="1"/>
</dbReference>
<keyword evidence="18" id="KW-0961">Cell wall biogenesis/degradation</keyword>
<evidence type="ECO:0000256" key="13">
    <source>
        <dbReference type="ARBA" id="ARBA00023136"/>
    </source>
</evidence>
<dbReference type="AlphaFoldDB" id="A0AAD2H0Q4"/>
<feature type="transmembrane region" description="Helical" evidence="23">
    <location>
        <begin position="535"/>
        <end position="560"/>
    </location>
</feature>
<reference evidence="26" key="1">
    <citation type="submission" date="2023-11" db="EMBL/GenBank/DDBJ databases">
        <authorList>
            <person name="De Vega J J."/>
            <person name="De Vega J J."/>
        </authorList>
    </citation>
    <scope>NUCLEOTIDE SEQUENCE</scope>
</reference>
<dbReference type="InterPro" id="IPR050248">
    <property type="entry name" value="Polysacc_deacetylase_ArnD"/>
</dbReference>
<dbReference type="InterPro" id="IPR011330">
    <property type="entry name" value="Glyco_hydro/deAcase_b/a-brl"/>
</dbReference>
<evidence type="ECO:0000259" key="25">
    <source>
        <dbReference type="PROSITE" id="PS51677"/>
    </source>
</evidence>
<keyword evidence="23" id="KW-1133">Transmembrane helix</keyword>
<keyword evidence="27" id="KW-1185">Reference proteome</keyword>
<evidence type="ECO:0000256" key="21">
    <source>
        <dbReference type="ARBA" id="ARBA00048494"/>
    </source>
</evidence>
<keyword evidence="15" id="KW-0119">Carbohydrate metabolism</keyword>
<evidence type="ECO:0000256" key="24">
    <source>
        <dbReference type="SAM" id="SignalP"/>
    </source>
</evidence>
<keyword evidence="6" id="KW-0134">Cell wall</keyword>
<feature type="transmembrane region" description="Helical" evidence="23">
    <location>
        <begin position="637"/>
        <end position="659"/>
    </location>
</feature>
<comment type="catalytic activity">
    <reaction evidence="21">
        <text>[(1-&gt;4)-N-acetyl-beta-D-glucosaminyl](n) + n H2O = chitosan + n acetate</text>
        <dbReference type="Rhea" id="RHEA:10464"/>
        <dbReference type="Rhea" id="RHEA-COMP:9593"/>
        <dbReference type="Rhea" id="RHEA-COMP:9597"/>
        <dbReference type="ChEBI" id="CHEBI:15377"/>
        <dbReference type="ChEBI" id="CHEBI:17029"/>
        <dbReference type="ChEBI" id="CHEBI:30089"/>
        <dbReference type="ChEBI" id="CHEBI:57704"/>
        <dbReference type="EC" id="3.5.1.41"/>
    </reaction>
    <physiologicalReaction direction="left-to-right" evidence="21">
        <dbReference type="Rhea" id="RHEA:10465"/>
    </physiologicalReaction>
</comment>
<proteinExistence type="inferred from homology"/>
<evidence type="ECO:0000256" key="2">
    <source>
        <dbReference type="ARBA" id="ARBA00004191"/>
    </source>
</evidence>
<dbReference type="Gene3D" id="3.20.20.370">
    <property type="entry name" value="Glycoside hydrolase/deacetylase"/>
    <property type="match status" value="1"/>
</dbReference>
<keyword evidence="17" id="KW-0449">Lipoprotein</keyword>
<feature type="chain" id="PRO_5042096736" description="chitin deacetylase" evidence="24">
    <location>
        <begin position="24"/>
        <end position="818"/>
    </location>
</feature>
<feature type="transmembrane region" description="Helical" evidence="23">
    <location>
        <begin position="699"/>
        <end position="717"/>
    </location>
</feature>
<evidence type="ECO:0000256" key="6">
    <source>
        <dbReference type="ARBA" id="ARBA00022512"/>
    </source>
</evidence>
<keyword evidence="10 24" id="KW-0732">Signal</keyword>
<evidence type="ECO:0000256" key="18">
    <source>
        <dbReference type="ARBA" id="ARBA00023316"/>
    </source>
</evidence>
<dbReference type="EC" id="3.5.1.41" evidence="20"/>
<dbReference type="GO" id="GO:0004099">
    <property type="term" value="F:chitin deacetylase activity"/>
    <property type="evidence" value="ECO:0007669"/>
    <property type="project" value="UniProtKB-EC"/>
</dbReference>
<keyword evidence="16" id="KW-0170">Cobalt</keyword>
<dbReference type="GO" id="GO:0046872">
    <property type="term" value="F:metal ion binding"/>
    <property type="evidence" value="ECO:0007669"/>
    <property type="project" value="UniProtKB-KW"/>
</dbReference>
<evidence type="ECO:0000256" key="20">
    <source>
        <dbReference type="ARBA" id="ARBA00024056"/>
    </source>
</evidence>